<dbReference type="PANTHER" id="PTHR39339">
    <property type="entry name" value="SLR1444 PROTEIN"/>
    <property type="match status" value="1"/>
</dbReference>
<keyword evidence="3" id="KW-1185">Reference proteome</keyword>
<dbReference type="InterPro" id="IPR038186">
    <property type="entry name" value="CHAD_dom_sf"/>
</dbReference>
<feature type="domain" description="CHAD" evidence="1">
    <location>
        <begin position="202"/>
        <end position="491"/>
    </location>
</feature>
<dbReference type="PANTHER" id="PTHR39339:SF1">
    <property type="entry name" value="CHAD DOMAIN-CONTAINING PROTEIN"/>
    <property type="match status" value="1"/>
</dbReference>
<evidence type="ECO:0000259" key="1">
    <source>
        <dbReference type="PROSITE" id="PS51708"/>
    </source>
</evidence>
<accession>A0A1Y1SIA1</accession>
<dbReference type="OrthoDB" id="9810154at2"/>
<dbReference type="Pfam" id="PF05235">
    <property type="entry name" value="CHAD"/>
    <property type="match status" value="1"/>
</dbReference>
<comment type="caution">
    <text evidence="2">The sequence shown here is derived from an EMBL/GenBank/DDBJ whole genome shotgun (WGS) entry which is preliminary data.</text>
</comment>
<name>A0A1Y1SIA1_9GAMM</name>
<dbReference type="SMART" id="SM00880">
    <property type="entry name" value="CHAD"/>
    <property type="match status" value="1"/>
</dbReference>
<dbReference type="InterPro" id="IPR007899">
    <property type="entry name" value="CHAD_dom"/>
</dbReference>
<sequence>MSLPRAAHFRLPEDCHQNDLQSALATAGQLEWARARKDTTEVLDNFPADIWASGAVLCRKPDGSLQWWQEARLVMSSRAPAGSRFWWDLPASALRDQLAASIGLWSLMPVASLSITRKALTLRNADAKIVVRGEACTVGVADTHVSVQALRGYDAEFEQVCQLLRDLGAAAVEPFDLRQQLAAAGNTPQVLVLKGPYGIEAGEAAEPAVRRMALSMFRLARRFEAGVLDDTDTEFVHQYRVSLRKLRSLLSLMKSTLPADLPLQAKSELARMAGAMGTLRDLDVFLLDQQRYRQMLPQAFHPGFDHLITQISKDRQRALSTTRRQLRSPSYAKRCAHLVQLLESAPQRQEGAAVKPVGRVASARILKRYTRIRTASLQVHAETPDEHIHQIRIECKKLRYMLEFFAELYPKSRLKSLSRSLKRLQDVLGRFNDVSVQQGFLARYAERSNDPQQSAAIHGLIAVLHQDQLQLRDQAERELQQFAQDDIAANFSTMFGRNGATTK</sequence>
<organism evidence="2 3">
    <name type="scientific">Oceanococcus atlanticus</name>
    <dbReference type="NCBI Taxonomy" id="1317117"/>
    <lineage>
        <taxon>Bacteria</taxon>
        <taxon>Pseudomonadati</taxon>
        <taxon>Pseudomonadota</taxon>
        <taxon>Gammaproteobacteria</taxon>
        <taxon>Chromatiales</taxon>
        <taxon>Oceanococcaceae</taxon>
        <taxon>Oceanococcus</taxon>
    </lineage>
</organism>
<dbReference type="RefSeq" id="WP_083560425.1">
    <property type="nucleotide sequence ID" value="NZ_AQQV01000001.1"/>
</dbReference>
<protein>
    <submittedName>
        <fullName evidence="2">CHAD domain containing protein</fullName>
    </submittedName>
</protein>
<reference evidence="2 3" key="1">
    <citation type="submission" date="2013-04" db="EMBL/GenBank/DDBJ databases">
        <title>Oceanococcus atlanticus 22II-S10r2 Genome Sequencing.</title>
        <authorList>
            <person name="Lai Q."/>
            <person name="Li G."/>
            <person name="Shao Z."/>
        </authorList>
    </citation>
    <scope>NUCLEOTIDE SEQUENCE [LARGE SCALE GENOMIC DNA]</scope>
    <source>
        <strain evidence="2 3">22II-S10r2</strain>
    </source>
</reference>
<dbReference type="AlphaFoldDB" id="A0A1Y1SIA1"/>
<dbReference type="STRING" id="1317117.ATO7_05840"/>
<dbReference type="EMBL" id="AQQV01000001">
    <property type="protein sequence ID" value="ORE89377.1"/>
    <property type="molecule type" value="Genomic_DNA"/>
</dbReference>
<gene>
    <name evidence="2" type="ORF">ATO7_05840</name>
</gene>
<evidence type="ECO:0000313" key="3">
    <source>
        <dbReference type="Proteomes" id="UP000192342"/>
    </source>
</evidence>
<dbReference type="PROSITE" id="PS51708">
    <property type="entry name" value="CHAD"/>
    <property type="match status" value="1"/>
</dbReference>
<dbReference type="Proteomes" id="UP000192342">
    <property type="component" value="Unassembled WGS sequence"/>
</dbReference>
<evidence type="ECO:0000313" key="2">
    <source>
        <dbReference type="EMBL" id="ORE89377.1"/>
    </source>
</evidence>
<proteinExistence type="predicted"/>
<dbReference type="Gene3D" id="1.40.20.10">
    <property type="entry name" value="CHAD domain"/>
    <property type="match status" value="1"/>
</dbReference>